<evidence type="ECO:0000313" key="3">
    <source>
        <dbReference type="Proteomes" id="UP000762676"/>
    </source>
</evidence>
<dbReference type="InterPro" id="IPR043408">
    <property type="entry name" value="IQCK"/>
</dbReference>
<feature type="compositionally biased region" description="Low complexity" evidence="1">
    <location>
        <begin position="262"/>
        <end position="278"/>
    </location>
</feature>
<proteinExistence type="predicted"/>
<dbReference type="CDD" id="cd22969">
    <property type="entry name" value="DD_IQCK"/>
    <property type="match status" value="1"/>
</dbReference>
<reference evidence="2 3" key="1">
    <citation type="journal article" date="2021" name="Elife">
        <title>Chloroplast acquisition without the gene transfer in kleptoplastic sea slugs, Plakobranchus ocellatus.</title>
        <authorList>
            <person name="Maeda T."/>
            <person name="Takahashi S."/>
            <person name="Yoshida T."/>
            <person name="Shimamura S."/>
            <person name="Takaki Y."/>
            <person name="Nagai Y."/>
            <person name="Toyoda A."/>
            <person name="Suzuki Y."/>
            <person name="Arimoto A."/>
            <person name="Ishii H."/>
            <person name="Satoh N."/>
            <person name="Nishiyama T."/>
            <person name="Hasebe M."/>
            <person name="Maruyama T."/>
            <person name="Minagawa J."/>
            <person name="Obokata J."/>
            <person name="Shigenobu S."/>
        </authorList>
    </citation>
    <scope>NUCLEOTIDE SEQUENCE [LARGE SCALE GENOMIC DNA]</scope>
</reference>
<sequence length="278" mass="31728">MSVVKAVAEPNLWDEICKEFASRKPPFDKDDDSASITTDYIDFDPAQHNPVFYGKMCTDVENIDSDAAAEFNAAISHPSCLGYSFTGKPPPLAPPPPPQPPCRFSCTPTQYLNTYIYPTLLPALEAMLKQAKLEKCFEIGKHDDEMRRRTKFNACDYITEYLYNNNPSPHNGDRSKVEIWDIPFVKEWLKEHPRPPLPKSLIWTDEEAALIIQSFWRGYLVRKEPDVQELRVWQREWREENRGIQSRVSEFWDKQMPDGDEAGAATAAAAEGDAAPEN</sequence>
<gene>
    <name evidence="2" type="ORF">ElyMa_006589800</name>
</gene>
<evidence type="ECO:0000256" key="1">
    <source>
        <dbReference type="SAM" id="MobiDB-lite"/>
    </source>
</evidence>
<feature type="region of interest" description="Disordered" evidence="1">
    <location>
        <begin position="254"/>
        <end position="278"/>
    </location>
</feature>
<dbReference type="PANTHER" id="PTHR34927">
    <property type="entry name" value="IQ DOMAIN-CONTAINING PROTEIN K"/>
    <property type="match status" value="1"/>
</dbReference>
<evidence type="ECO:0000313" key="2">
    <source>
        <dbReference type="EMBL" id="GFS08244.1"/>
    </source>
</evidence>
<keyword evidence="3" id="KW-1185">Reference proteome</keyword>
<dbReference type="Gene3D" id="1.20.5.190">
    <property type="match status" value="1"/>
</dbReference>
<dbReference type="AlphaFoldDB" id="A0AAV4IDU5"/>
<dbReference type="CDD" id="cd23767">
    <property type="entry name" value="IQCD"/>
    <property type="match status" value="1"/>
</dbReference>
<dbReference type="EMBL" id="BMAT01013244">
    <property type="protein sequence ID" value="GFS08244.1"/>
    <property type="molecule type" value="Genomic_DNA"/>
</dbReference>
<protein>
    <submittedName>
        <fullName evidence="2">IQ domain-containing protein K-like</fullName>
    </submittedName>
</protein>
<comment type="caution">
    <text evidence="2">The sequence shown here is derived from an EMBL/GenBank/DDBJ whole genome shotgun (WGS) entry which is preliminary data.</text>
</comment>
<dbReference type="PROSITE" id="PS50096">
    <property type="entry name" value="IQ"/>
    <property type="match status" value="1"/>
</dbReference>
<organism evidence="2 3">
    <name type="scientific">Elysia marginata</name>
    <dbReference type="NCBI Taxonomy" id="1093978"/>
    <lineage>
        <taxon>Eukaryota</taxon>
        <taxon>Metazoa</taxon>
        <taxon>Spiralia</taxon>
        <taxon>Lophotrochozoa</taxon>
        <taxon>Mollusca</taxon>
        <taxon>Gastropoda</taxon>
        <taxon>Heterobranchia</taxon>
        <taxon>Euthyneura</taxon>
        <taxon>Panpulmonata</taxon>
        <taxon>Sacoglossa</taxon>
        <taxon>Placobranchoidea</taxon>
        <taxon>Plakobranchidae</taxon>
        <taxon>Elysia</taxon>
    </lineage>
</organism>
<dbReference type="PANTHER" id="PTHR34927:SF1">
    <property type="entry name" value="IQ DOMAIN-CONTAINING PROTEIN K"/>
    <property type="match status" value="1"/>
</dbReference>
<accession>A0AAV4IDU5</accession>
<dbReference type="Proteomes" id="UP000762676">
    <property type="component" value="Unassembled WGS sequence"/>
</dbReference>
<dbReference type="InterPro" id="IPR000048">
    <property type="entry name" value="IQ_motif_EF-hand-BS"/>
</dbReference>
<name>A0AAV4IDU5_9GAST</name>
<dbReference type="Pfam" id="PF00612">
    <property type="entry name" value="IQ"/>
    <property type="match status" value="1"/>
</dbReference>